<feature type="domain" description="ATP-dependent RNA helicase Ski2/MTR4 C-terminal" evidence="1">
    <location>
        <begin position="2"/>
        <end position="64"/>
    </location>
</feature>
<evidence type="ECO:0000259" key="1">
    <source>
        <dbReference type="SMART" id="SM01142"/>
    </source>
</evidence>
<reference evidence="3" key="1">
    <citation type="journal article" date="2019" name="Int. J. Syst. Evol. Microbiol.">
        <title>The Global Catalogue of Microorganisms (GCM) 10K type strain sequencing project: providing services to taxonomists for standard genome sequencing and annotation.</title>
        <authorList>
            <consortium name="The Broad Institute Genomics Platform"/>
            <consortium name="The Broad Institute Genome Sequencing Center for Infectious Disease"/>
            <person name="Wu L."/>
            <person name="Ma J."/>
        </authorList>
    </citation>
    <scope>NUCLEOTIDE SEQUENCE [LARGE SCALE GENOMIC DNA]</scope>
    <source>
        <strain evidence="3">NBRC 109019</strain>
    </source>
</reference>
<protein>
    <recommendedName>
        <fullName evidence="1">ATP-dependent RNA helicase Ski2/MTR4 C-terminal domain-containing protein</fullName>
    </recommendedName>
</protein>
<dbReference type="EMBL" id="AP027734">
    <property type="protein sequence ID" value="BDZ53125.1"/>
    <property type="molecule type" value="Genomic_DNA"/>
</dbReference>
<evidence type="ECO:0000313" key="2">
    <source>
        <dbReference type="EMBL" id="BDZ53125.1"/>
    </source>
</evidence>
<proteinExistence type="predicted"/>
<keyword evidence="3" id="KW-1185">Reference proteome</keyword>
<accession>A0ABN6Y6Z8</accession>
<dbReference type="Pfam" id="PF08148">
    <property type="entry name" value="DSHCT"/>
    <property type="match status" value="1"/>
</dbReference>
<evidence type="ECO:0000313" key="3">
    <source>
        <dbReference type="Proteomes" id="UP001321477"/>
    </source>
</evidence>
<name>A0ABN6Y6Z8_9MICO</name>
<dbReference type="SMART" id="SM01142">
    <property type="entry name" value="DSHCT"/>
    <property type="match status" value="1"/>
</dbReference>
<dbReference type="InterPro" id="IPR012961">
    <property type="entry name" value="Ski2/MTR4_C"/>
</dbReference>
<gene>
    <name evidence="2" type="ORF">GCM10025870_01980</name>
</gene>
<dbReference type="Gene3D" id="1.10.3380.30">
    <property type="match status" value="1"/>
</dbReference>
<sequence length="65" mass="6498">MGSGVGLGQVLADTELAAGDFVRLSKQVIDLLDQISIVADAELGATARAAIDAVRRGVVAYGAAA</sequence>
<dbReference type="Proteomes" id="UP001321477">
    <property type="component" value="Chromosome"/>
</dbReference>
<organism evidence="2 3">
    <name type="scientific">Agromyces marinus</name>
    <dbReference type="NCBI Taxonomy" id="1389020"/>
    <lineage>
        <taxon>Bacteria</taxon>
        <taxon>Bacillati</taxon>
        <taxon>Actinomycetota</taxon>
        <taxon>Actinomycetes</taxon>
        <taxon>Micrococcales</taxon>
        <taxon>Microbacteriaceae</taxon>
        <taxon>Agromyces</taxon>
    </lineage>
</organism>